<evidence type="ECO:0000259" key="7">
    <source>
        <dbReference type="PROSITE" id="PS00463"/>
    </source>
</evidence>
<gene>
    <name evidence="8" type="ORF">BD289DRAFT_439011</name>
</gene>
<dbReference type="GO" id="GO:0005634">
    <property type="term" value="C:nucleus"/>
    <property type="evidence" value="ECO:0007669"/>
    <property type="project" value="UniProtKB-SubCell"/>
</dbReference>
<evidence type="ECO:0000256" key="3">
    <source>
        <dbReference type="ARBA" id="ARBA00023125"/>
    </source>
</evidence>
<dbReference type="EMBL" id="KZ678501">
    <property type="protein sequence ID" value="PSR81483.1"/>
    <property type="molecule type" value="Genomic_DNA"/>
</dbReference>
<comment type="subcellular location">
    <subcellularLocation>
        <location evidence="1">Nucleus</location>
    </subcellularLocation>
</comment>
<feature type="region of interest" description="Disordered" evidence="6">
    <location>
        <begin position="1"/>
        <end position="22"/>
    </location>
</feature>
<evidence type="ECO:0000256" key="5">
    <source>
        <dbReference type="ARBA" id="ARBA00023242"/>
    </source>
</evidence>
<dbReference type="InParanoid" id="A0A2T3A270"/>
<dbReference type="InterPro" id="IPR001138">
    <property type="entry name" value="Zn2Cys6_DnaBD"/>
</dbReference>
<dbReference type="AlphaFoldDB" id="A0A2T3A270"/>
<keyword evidence="3" id="KW-0238">DNA-binding</keyword>
<protein>
    <recommendedName>
        <fullName evidence="7">Zn(2)-C6 fungal-type domain-containing protein</fullName>
    </recommendedName>
</protein>
<dbReference type="PROSITE" id="PS00463">
    <property type="entry name" value="ZN2_CY6_FUNGAL_1"/>
    <property type="match status" value="1"/>
</dbReference>
<keyword evidence="5" id="KW-0539">Nucleus</keyword>
<name>A0A2T3A270_9PEZI</name>
<dbReference type="InterPro" id="IPR036864">
    <property type="entry name" value="Zn2-C6_fun-type_DNA-bd_sf"/>
</dbReference>
<dbReference type="STRING" id="2025994.A0A2T3A270"/>
<feature type="domain" description="Zn(2)-C6 fungal-type" evidence="7">
    <location>
        <begin position="32"/>
        <end position="62"/>
    </location>
</feature>
<dbReference type="Gene3D" id="4.10.240.10">
    <property type="entry name" value="Zn(2)-C6 fungal-type DNA-binding domain"/>
    <property type="match status" value="1"/>
</dbReference>
<evidence type="ECO:0000256" key="6">
    <source>
        <dbReference type="SAM" id="MobiDB-lite"/>
    </source>
</evidence>
<accession>A0A2T3A270</accession>
<feature type="region of interest" description="Disordered" evidence="6">
    <location>
        <begin position="318"/>
        <end position="342"/>
    </location>
</feature>
<feature type="region of interest" description="Disordered" evidence="6">
    <location>
        <begin position="97"/>
        <end position="199"/>
    </location>
</feature>
<dbReference type="OrthoDB" id="1600564at2759"/>
<feature type="compositionally biased region" description="Acidic residues" evidence="6">
    <location>
        <begin position="110"/>
        <end position="145"/>
    </location>
</feature>
<proteinExistence type="predicted"/>
<dbReference type="GO" id="GO:0000976">
    <property type="term" value="F:transcription cis-regulatory region binding"/>
    <property type="evidence" value="ECO:0007669"/>
    <property type="project" value="TreeGrafter"/>
</dbReference>
<dbReference type="InterPro" id="IPR051089">
    <property type="entry name" value="prtT"/>
</dbReference>
<keyword evidence="4" id="KW-0804">Transcription</keyword>
<organism evidence="8 9">
    <name type="scientific">Coniella lustricola</name>
    <dbReference type="NCBI Taxonomy" id="2025994"/>
    <lineage>
        <taxon>Eukaryota</taxon>
        <taxon>Fungi</taxon>
        <taxon>Dikarya</taxon>
        <taxon>Ascomycota</taxon>
        <taxon>Pezizomycotina</taxon>
        <taxon>Sordariomycetes</taxon>
        <taxon>Sordariomycetidae</taxon>
        <taxon>Diaporthales</taxon>
        <taxon>Schizoparmaceae</taxon>
        <taxon>Coniella</taxon>
    </lineage>
</organism>
<dbReference type="GO" id="GO:0000981">
    <property type="term" value="F:DNA-binding transcription factor activity, RNA polymerase II-specific"/>
    <property type="evidence" value="ECO:0007669"/>
    <property type="project" value="InterPro"/>
</dbReference>
<dbReference type="PANTHER" id="PTHR31845:SF32">
    <property type="entry name" value="MISCELLANEOUS ZN(II)2CYS6 TRANSCRIPTION FACTOR (EUROFUNG)-RELATED"/>
    <property type="match status" value="1"/>
</dbReference>
<dbReference type="PANTHER" id="PTHR31845">
    <property type="entry name" value="FINGER DOMAIN PROTEIN, PUTATIVE-RELATED"/>
    <property type="match status" value="1"/>
</dbReference>
<sequence length="648" mass="72087">MDPKSLHQITRPMPASSHQTAQQPSVVIGARACANCAKVKCKCIYRGDGPSCERCYRLKKHCAPTAPASRILPKQRSTPSRTARLEKRLEELVTLLRTQHNAGSGKDQQENDVDEDKDGEEEEDEYDDDERDDEGEPDAEPDAEPDTPRSDPEVLPGPTVADPILTPAPSSNEKSVKSRAATVKDASSSCWTSTDSPSPVECQKLLDKFRNDTLAFFPFVNIPGHVSPQQMRDMYPFLWLNIVTAMSASPRLRTSLAQQAKRIIIHRVVVNREKSTDMLFGLLTFLAWSHLHPSSKPHVSLFSQLLVTLLCDLGLDRRPPPDTARTTNESSQDKSSDSFRNMASTLRSTPTIENRRLAVAVFLLTSVISRTTKRADGLRWSPYLNECLSYLAEAQAGTVKQDALLVSQVKMELIVQQIHHAPWPENGNDPPVSYLSALASQVDNAVASTKDHPMVLLLYHYTNLIIHGSVLNRPPTAPIPWSEPDLDRFEGYNRCLGSISAWVDSFLAIPIDLHRRGLPFGSNMQLLHVLSTLHSITTVEDPVWDRRAARGVIDLVPTCDRIIGLFEKLKAAPAIVSPDFGEEDAYVKGITILTDLKMAWQVEMARIDALDRRYGDIDAGQEVNMTDNAMAFSQMALFLDPWSAEILQ</sequence>
<keyword evidence="9" id="KW-1185">Reference proteome</keyword>
<dbReference type="GO" id="GO:0008270">
    <property type="term" value="F:zinc ion binding"/>
    <property type="evidence" value="ECO:0007669"/>
    <property type="project" value="InterPro"/>
</dbReference>
<evidence type="ECO:0000313" key="8">
    <source>
        <dbReference type="EMBL" id="PSR81483.1"/>
    </source>
</evidence>
<evidence type="ECO:0000256" key="1">
    <source>
        <dbReference type="ARBA" id="ARBA00004123"/>
    </source>
</evidence>
<evidence type="ECO:0000313" key="9">
    <source>
        <dbReference type="Proteomes" id="UP000241462"/>
    </source>
</evidence>
<keyword evidence="2" id="KW-0805">Transcription regulation</keyword>
<feature type="compositionally biased region" description="Low complexity" evidence="6">
    <location>
        <begin position="187"/>
        <end position="199"/>
    </location>
</feature>
<evidence type="ECO:0000256" key="4">
    <source>
        <dbReference type="ARBA" id="ARBA00023163"/>
    </source>
</evidence>
<evidence type="ECO:0000256" key="2">
    <source>
        <dbReference type="ARBA" id="ARBA00023015"/>
    </source>
</evidence>
<dbReference type="Proteomes" id="UP000241462">
    <property type="component" value="Unassembled WGS sequence"/>
</dbReference>
<reference evidence="8 9" key="1">
    <citation type="journal article" date="2018" name="Mycol. Prog.">
        <title>Coniella lustricola, a new species from submerged detritus.</title>
        <authorList>
            <person name="Raudabaugh D.B."/>
            <person name="Iturriaga T."/>
            <person name="Carver A."/>
            <person name="Mondo S."/>
            <person name="Pangilinan J."/>
            <person name="Lipzen A."/>
            <person name="He G."/>
            <person name="Amirebrahimi M."/>
            <person name="Grigoriev I.V."/>
            <person name="Miller A.N."/>
        </authorList>
    </citation>
    <scope>NUCLEOTIDE SEQUENCE [LARGE SCALE GENOMIC DNA]</scope>
    <source>
        <strain evidence="8 9">B22-T-1</strain>
    </source>
</reference>